<dbReference type="EMBL" id="BMCT01000002">
    <property type="protein sequence ID" value="GGF61982.1"/>
    <property type="molecule type" value="Genomic_DNA"/>
</dbReference>
<sequence>MASRIVVVGGGFSGLWAAASAARARAAQGKDFEIVLVSPDPFHTIRVRCYETDLAPLRLPLDATLAPIGVYRLQARVTGIDATRHILLRSGRDGEDDRLEYDRLILAPGSALTLPPVPIAGQTFDVDTYDGAARLDTHLAALKNLPPGEATHTAVVIGGGLVGIEVACELPERLRGLFADDRPVRVVLIDRGDVGADMGEGAQIVRDALARVGVDVRSRTVLAGVEADGVALGDGTHIPAATVIFATGMRASPLVSTLGVTCDTLGRVPVDAFMQVEGLADIYAAGDCASASADAAGHKTVMSCQHARPMGRLAGHNAACDLMGRPEERIAFSAPDYVTILDLGPAGALYTEGWERGRLVACGSEAKAIKQMINGTRIYPPRAPDREAVFEAATPVIQSRPAAH</sequence>
<dbReference type="Pfam" id="PF07992">
    <property type="entry name" value="Pyr_redox_2"/>
    <property type="match status" value="1"/>
</dbReference>
<name>A0A917BWT9_9HYPH</name>
<comment type="cofactor">
    <cofactor evidence="1">
        <name>FAD</name>
        <dbReference type="ChEBI" id="CHEBI:57692"/>
    </cofactor>
</comment>
<dbReference type="SUPFAM" id="SSF51905">
    <property type="entry name" value="FAD/NAD(P)-binding domain"/>
    <property type="match status" value="1"/>
</dbReference>
<dbReference type="PRINTS" id="PR00411">
    <property type="entry name" value="PNDRDTASEI"/>
</dbReference>
<keyword evidence="3" id="KW-0285">Flavoprotein</keyword>
<evidence type="ECO:0000313" key="7">
    <source>
        <dbReference type="EMBL" id="GGF61982.1"/>
    </source>
</evidence>
<dbReference type="PRINTS" id="PR00368">
    <property type="entry name" value="FADPNR"/>
</dbReference>
<keyword evidence="8" id="KW-1185">Reference proteome</keyword>
<evidence type="ECO:0000256" key="4">
    <source>
        <dbReference type="ARBA" id="ARBA00022827"/>
    </source>
</evidence>
<reference evidence="7" key="1">
    <citation type="journal article" date="2014" name="Int. J. Syst. Evol. Microbiol.">
        <title>Complete genome sequence of Corynebacterium casei LMG S-19264T (=DSM 44701T), isolated from a smear-ripened cheese.</title>
        <authorList>
            <consortium name="US DOE Joint Genome Institute (JGI-PGF)"/>
            <person name="Walter F."/>
            <person name="Albersmeier A."/>
            <person name="Kalinowski J."/>
            <person name="Ruckert C."/>
        </authorList>
    </citation>
    <scope>NUCLEOTIDE SEQUENCE</scope>
    <source>
        <strain evidence="7">CCM 7897</strain>
    </source>
</reference>
<evidence type="ECO:0000259" key="6">
    <source>
        <dbReference type="Pfam" id="PF07992"/>
    </source>
</evidence>
<protein>
    <submittedName>
        <fullName evidence="7">NADH dehydrogenase</fullName>
    </submittedName>
</protein>
<organism evidence="7 8">
    <name type="scientific">Azorhizobium oxalatiphilum</name>
    <dbReference type="NCBI Taxonomy" id="980631"/>
    <lineage>
        <taxon>Bacteria</taxon>
        <taxon>Pseudomonadati</taxon>
        <taxon>Pseudomonadota</taxon>
        <taxon>Alphaproteobacteria</taxon>
        <taxon>Hyphomicrobiales</taxon>
        <taxon>Xanthobacteraceae</taxon>
        <taxon>Azorhizobium</taxon>
    </lineage>
</organism>
<dbReference type="RefSeq" id="WP_188578387.1">
    <property type="nucleotide sequence ID" value="NZ_BMCT01000002.1"/>
</dbReference>
<reference evidence="7" key="2">
    <citation type="submission" date="2020-09" db="EMBL/GenBank/DDBJ databases">
        <authorList>
            <person name="Sun Q."/>
            <person name="Sedlacek I."/>
        </authorList>
    </citation>
    <scope>NUCLEOTIDE SEQUENCE</scope>
    <source>
        <strain evidence="7">CCM 7897</strain>
    </source>
</reference>
<dbReference type="GO" id="GO:0019646">
    <property type="term" value="P:aerobic electron transport chain"/>
    <property type="evidence" value="ECO:0007669"/>
    <property type="project" value="TreeGrafter"/>
</dbReference>
<proteinExistence type="inferred from homology"/>
<evidence type="ECO:0000256" key="3">
    <source>
        <dbReference type="ARBA" id="ARBA00022630"/>
    </source>
</evidence>
<evidence type="ECO:0000256" key="5">
    <source>
        <dbReference type="ARBA" id="ARBA00023002"/>
    </source>
</evidence>
<accession>A0A917BWT9</accession>
<dbReference type="Proteomes" id="UP000606044">
    <property type="component" value="Unassembled WGS sequence"/>
</dbReference>
<comment type="similarity">
    <text evidence="2">Belongs to the NADH dehydrogenase family.</text>
</comment>
<feature type="domain" description="FAD/NAD(P)-binding" evidence="6">
    <location>
        <begin position="4"/>
        <end position="311"/>
    </location>
</feature>
<dbReference type="InterPro" id="IPR036188">
    <property type="entry name" value="FAD/NAD-bd_sf"/>
</dbReference>
<comment type="caution">
    <text evidence="7">The sequence shown here is derived from an EMBL/GenBank/DDBJ whole genome shotgun (WGS) entry which is preliminary data.</text>
</comment>
<gene>
    <name evidence="7" type="ORF">GCM10007301_22150</name>
</gene>
<dbReference type="PANTHER" id="PTHR42913:SF3">
    <property type="entry name" value="64 KDA MITOCHONDRIAL NADH DEHYDROGENASE (EUROFUNG)"/>
    <property type="match status" value="1"/>
</dbReference>
<dbReference type="PANTHER" id="PTHR42913">
    <property type="entry name" value="APOPTOSIS-INDUCING FACTOR 1"/>
    <property type="match status" value="1"/>
</dbReference>
<dbReference type="Gene3D" id="3.50.50.100">
    <property type="match status" value="1"/>
</dbReference>
<evidence type="ECO:0000313" key="8">
    <source>
        <dbReference type="Proteomes" id="UP000606044"/>
    </source>
</evidence>
<dbReference type="AlphaFoldDB" id="A0A917BWT9"/>
<evidence type="ECO:0000256" key="1">
    <source>
        <dbReference type="ARBA" id="ARBA00001974"/>
    </source>
</evidence>
<dbReference type="InterPro" id="IPR023753">
    <property type="entry name" value="FAD/NAD-binding_dom"/>
</dbReference>
<keyword evidence="4" id="KW-0274">FAD</keyword>
<evidence type="ECO:0000256" key="2">
    <source>
        <dbReference type="ARBA" id="ARBA00005272"/>
    </source>
</evidence>
<keyword evidence="5" id="KW-0560">Oxidoreductase</keyword>
<dbReference type="GO" id="GO:0003955">
    <property type="term" value="F:NAD(P)H dehydrogenase (quinone) activity"/>
    <property type="evidence" value="ECO:0007669"/>
    <property type="project" value="TreeGrafter"/>
</dbReference>
<dbReference type="InterPro" id="IPR051169">
    <property type="entry name" value="NADH-Q_oxidoreductase"/>
</dbReference>